<evidence type="ECO:0000313" key="9">
    <source>
        <dbReference type="EMBL" id="WXB11045.1"/>
    </source>
</evidence>
<sequence length="421" mass="46939">MAEARGDDAIAVVAAAQTQVRNDTVDHPFRQDSDFYYLTGFEEPDAILVMTTRERKTTLFVRPSDPKSEIWDGARAGIDGAKANFGADEAFNLAELDANLVKLLQNQHRLYYRIGRNRSLDARVLAAIERGRMRGRSPHHFPSEIVDPGVVLHEQRLFKSEDDLVKMRKAAAITAEAHVRAMAMARPGMNEAEIEGMFLETFRRRGAKRAAYQPIVGSGPNTTVLHYIENGRMMEEGDLLLIDAGAEYEYFASDVTRTFPVSGTFSREQRALYEVVLEAQLESIAACRAGTPIDAVHDRAVEVVTRGLVRLGLLSGEPEKLIAEEKYKPFFMHRSNHWLGMDVHDVGGYFVGAKVRPLEPGMVLTVEPGVYISKNFTNVPPEWRGIGIRIEDDVAITEREPEVLTGAIPKSVDDVERACRG</sequence>
<dbReference type="Gene3D" id="3.90.230.10">
    <property type="entry name" value="Creatinase/methionine aminopeptidase superfamily"/>
    <property type="match status" value="1"/>
</dbReference>
<dbReference type="InterPro" id="IPR029149">
    <property type="entry name" value="Creatin/AminoP/Spt16_N"/>
</dbReference>
<keyword evidence="9" id="KW-0031">Aminopeptidase</keyword>
<evidence type="ECO:0000256" key="1">
    <source>
        <dbReference type="ARBA" id="ARBA00001424"/>
    </source>
</evidence>
<keyword evidence="10" id="KW-1185">Reference proteome</keyword>
<evidence type="ECO:0000313" key="10">
    <source>
        <dbReference type="Proteomes" id="UP001370348"/>
    </source>
</evidence>
<proteinExistence type="inferred from homology"/>
<evidence type="ECO:0000256" key="3">
    <source>
        <dbReference type="ARBA" id="ARBA00008766"/>
    </source>
</evidence>
<comment type="similarity">
    <text evidence="3">Belongs to the peptidase M24B family.</text>
</comment>
<gene>
    <name evidence="9" type="ORF">LZC94_24560</name>
</gene>
<reference evidence="9 10" key="1">
    <citation type="submission" date="2021-12" db="EMBL/GenBank/DDBJ databases">
        <title>Discovery of the Pendulisporaceae a myxobacterial family with distinct sporulation behavior and unique specialized metabolism.</title>
        <authorList>
            <person name="Garcia R."/>
            <person name="Popoff A."/>
            <person name="Bader C.D."/>
            <person name="Loehr J."/>
            <person name="Walesch S."/>
            <person name="Walt C."/>
            <person name="Boldt J."/>
            <person name="Bunk B."/>
            <person name="Haeckl F.J.F.P.J."/>
            <person name="Gunesch A.P."/>
            <person name="Birkelbach J."/>
            <person name="Nuebel U."/>
            <person name="Pietschmann T."/>
            <person name="Bach T."/>
            <person name="Mueller R."/>
        </authorList>
    </citation>
    <scope>NUCLEOTIDE SEQUENCE [LARGE SCALE GENOMIC DNA]</scope>
    <source>
        <strain evidence="9 10">MSr11954</strain>
    </source>
</reference>
<dbReference type="Pfam" id="PF00557">
    <property type="entry name" value="Peptidase_M24"/>
    <property type="match status" value="1"/>
</dbReference>
<dbReference type="PANTHER" id="PTHR43226">
    <property type="entry name" value="XAA-PRO AMINOPEPTIDASE 3"/>
    <property type="match status" value="1"/>
</dbReference>
<dbReference type="Gene3D" id="3.40.350.10">
    <property type="entry name" value="Creatinase/prolidase N-terminal domain"/>
    <property type="match status" value="1"/>
</dbReference>
<dbReference type="SMART" id="SM01011">
    <property type="entry name" value="AMP_N"/>
    <property type="match status" value="1"/>
</dbReference>
<dbReference type="InterPro" id="IPR000994">
    <property type="entry name" value="Pept_M24"/>
</dbReference>
<dbReference type="InterPro" id="IPR052433">
    <property type="entry name" value="X-Pro_dipept-like"/>
</dbReference>
<name>A0ABZ2LJX7_9BACT</name>
<keyword evidence="6" id="KW-0378">Hydrolase</keyword>
<comment type="cofactor">
    <cofactor evidence="2">
        <name>Mn(2+)</name>
        <dbReference type="ChEBI" id="CHEBI:29035"/>
    </cofactor>
</comment>
<evidence type="ECO:0000256" key="4">
    <source>
        <dbReference type="ARBA" id="ARBA00012574"/>
    </source>
</evidence>
<dbReference type="Pfam" id="PF05195">
    <property type="entry name" value="AMP_N"/>
    <property type="match status" value="1"/>
</dbReference>
<dbReference type="EMBL" id="CP089984">
    <property type="protein sequence ID" value="WXB11045.1"/>
    <property type="molecule type" value="Genomic_DNA"/>
</dbReference>
<dbReference type="EC" id="3.4.11.9" evidence="4"/>
<dbReference type="PANTHER" id="PTHR43226:SF4">
    <property type="entry name" value="XAA-PRO AMINOPEPTIDASE 3"/>
    <property type="match status" value="1"/>
</dbReference>
<keyword evidence="5" id="KW-0479">Metal-binding</keyword>
<comment type="catalytic activity">
    <reaction evidence="1">
        <text>Release of any N-terminal amino acid, including proline, that is linked to proline, even from a dipeptide or tripeptide.</text>
        <dbReference type="EC" id="3.4.11.9"/>
    </reaction>
</comment>
<feature type="domain" description="Aminopeptidase P N-terminal" evidence="8">
    <location>
        <begin position="1"/>
        <end position="121"/>
    </location>
</feature>
<dbReference type="Proteomes" id="UP001370348">
    <property type="component" value="Chromosome"/>
</dbReference>
<evidence type="ECO:0000256" key="5">
    <source>
        <dbReference type="ARBA" id="ARBA00022723"/>
    </source>
</evidence>
<accession>A0ABZ2LJX7</accession>
<evidence type="ECO:0000256" key="6">
    <source>
        <dbReference type="ARBA" id="ARBA00022801"/>
    </source>
</evidence>
<organism evidence="9 10">
    <name type="scientific">Pendulispora albinea</name>
    <dbReference type="NCBI Taxonomy" id="2741071"/>
    <lineage>
        <taxon>Bacteria</taxon>
        <taxon>Pseudomonadati</taxon>
        <taxon>Myxococcota</taxon>
        <taxon>Myxococcia</taxon>
        <taxon>Myxococcales</taxon>
        <taxon>Sorangiineae</taxon>
        <taxon>Pendulisporaceae</taxon>
        <taxon>Pendulispora</taxon>
    </lineage>
</organism>
<evidence type="ECO:0000256" key="2">
    <source>
        <dbReference type="ARBA" id="ARBA00001936"/>
    </source>
</evidence>
<keyword evidence="7" id="KW-0464">Manganese</keyword>
<dbReference type="InterPro" id="IPR036005">
    <property type="entry name" value="Creatinase/aminopeptidase-like"/>
</dbReference>
<evidence type="ECO:0000259" key="8">
    <source>
        <dbReference type="SMART" id="SM01011"/>
    </source>
</evidence>
<protein>
    <recommendedName>
        <fullName evidence="4">Xaa-Pro aminopeptidase</fullName>
        <ecNumber evidence="4">3.4.11.9</ecNumber>
    </recommendedName>
</protein>
<dbReference type="InterPro" id="IPR007865">
    <property type="entry name" value="Aminopep_P_N"/>
</dbReference>
<dbReference type="SUPFAM" id="SSF53092">
    <property type="entry name" value="Creatinase/prolidase N-terminal domain"/>
    <property type="match status" value="1"/>
</dbReference>
<dbReference type="SUPFAM" id="SSF55920">
    <property type="entry name" value="Creatinase/aminopeptidase"/>
    <property type="match status" value="1"/>
</dbReference>
<evidence type="ECO:0000256" key="7">
    <source>
        <dbReference type="ARBA" id="ARBA00023211"/>
    </source>
</evidence>
<keyword evidence="9" id="KW-0645">Protease</keyword>
<dbReference type="GO" id="GO:0004177">
    <property type="term" value="F:aminopeptidase activity"/>
    <property type="evidence" value="ECO:0007669"/>
    <property type="project" value="UniProtKB-KW"/>
</dbReference>
<dbReference type="CDD" id="cd01087">
    <property type="entry name" value="Prolidase"/>
    <property type="match status" value="1"/>
</dbReference>